<accession>A0A9P5HPZ2</accession>
<evidence type="ECO:0000313" key="2">
    <source>
        <dbReference type="EMBL" id="KAF7556281.1"/>
    </source>
</evidence>
<organism evidence="2 3">
    <name type="scientific">Cylindrodendrum hubeiense</name>
    <dbReference type="NCBI Taxonomy" id="595255"/>
    <lineage>
        <taxon>Eukaryota</taxon>
        <taxon>Fungi</taxon>
        <taxon>Dikarya</taxon>
        <taxon>Ascomycota</taxon>
        <taxon>Pezizomycotina</taxon>
        <taxon>Sordariomycetes</taxon>
        <taxon>Hypocreomycetidae</taxon>
        <taxon>Hypocreales</taxon>
        <taxon>Nectriaceae</taxon>
        <taxon>Cylindrodendrum</taxon>
    </lineage>
</organism>
<reference evidence="2" key="1">
    <citation type="submission" date="2020-03" db="EMBL/GenBank/DDBJ databases">
        <title>Draft Genome Sequence of Cylindrodendrum hubeiense.</title>
        <authorList>
            <person name="Buettner E."/>
            <person name="Kellner H."/>
        </authorList>
    </citation>
    <scope>NUCLEOTIDE SEQUENCE</scope>
    <source>
        <strain evidence="2">IHI 201604</strain>
    </source>
</reference>
<sequence>MSVTPKRRTPTPHQLSGHDSLGLMSPPNPNRSIPHQDRSSQQVIFKPVALLKQTIKFWEELLKLDDNPLRLEVDLASGDPMATSRLVLELSALLPDVGTAAEVELAEPQVSIGADTSPVDRWTKQRSVLQKELARLNIWKSDFGSRDMKLLLSEPSPLDRTISETIIELGESLLSCESLDL</sequence>
<dbReference type="EMBL" id="JAANBB010000013">
    <property type="protein sequence ID" value="KAF7556281.1"/>
    <property type="molecule type" value="Genomic_DNA"/>
</dbReference>
<evidence type="ECO:0000256" key="1">
    <source>
        <dbReference type="SAM" id="MobiDB-lite"/>
    </source>
</evidence>
<keyword evidence="3" id="KW-1185">Reference proteome</keyword>
<dbReference type="OrthoDB" id="5265557at2759"/>
<feature type="region of interest" description="Disordered" evidence="1">
    <location>
        <begin position="1"/>
        <end position="39"/>
    </location>
</feature>
<dbReference type="AlphaFoldDB" id="A0A9P5HPZ2"/>
<feature type="compositionally biased region" description="Basic residues" evidence="1">
    <location>
        <begin position="1"/>
        <end position="10"/>
    </location>
</feature>
<dbReference type="Proteomes" id="UP000722485">
    <property type="component" value="Unassembled WGS sequence"/>
</dbReference>
<evidence type="ECO:0000313" key="3">
    <source>
        <dbReference type="Proteomes" id="UP000722485"/>
    </source>
</evidence>
<protein>
    <submittedName>
        <fullName evidence="2">Uncharacterized protein</fullName>
    </submittedName>
</protein>
<name>A0A9P5HPZ2_9HYPO</name>
<gene>
    <name evidence="2" type="ORF">G7Z17_g1552</name>
</gene>
<comment type="caution">
    <text evidence="2">The sequence shown here is derived from an EMBL/GenBank/DDBJ whole genome shotgun (WGS) entry which is preliminary data.</text>
</comment>
<proteinExistence type="predicted"/>